<evidence type="ECO:0000313" key="1">
    <source>
        <dbReference type="EMBL" id="PVD33247.1"/>
    </source>
</evidence>
<evidence type="ECO:0000313" key="2">
    <source>
        <dbReference type="Proteomes" id="UP000245119"/>
    </source>
</evidence>
<comment type="caution">
    <text evidence="1">The sequence shown here is derived from an EMBL/GenBank/DDBJ whole genome shotgun (WGS) entry which is preliminary data.</text>
</comment>
<proteinExistence type="predicted"/>
<dbReference type="Proteomes" id="UP000245119">
    <property type="component" value="Linkage Group LG3"/>
</dbReference>
<dbReference type="EMBL" id="PZQS01000003">
    <property type="protein sequence ID" value="PVD33247.1"/>
    <property type="molecule type" value="Genomic_DNA"/>
</dbReference>
<accession>A0A2T7PIM4</accession>
<sequence>MWCLGKTQQDAIHSNCGRLLQPPNKGQTRLPVSSSTCTMELSPYTRHTIKQDNTDPTTHAQARGRPHACKTTLASSQTDWATSAQPPTPPLPFHPCHSHKPTVIWATVIRHKLRPQTVLRVPLVLPGNQRVCLTAWLARSPSCRARGGQSSQPTVLGKEGQARVIRLLHRYVRLAQTLGHQSSATSRTFTPFHPPNHSSSPSLLLCISYNRLLFN</sequence>
<dbReference type="AlphaFoldDB" id="A0A2T7PIM4"/>
<name>A0A2T7PIM4_POMCA</name>
<gene>
    <name evidence="1" type="ORF">C0Q70_04498</name>
</gene>
<organism evidence="1 2">
    <name type="scientific">Pomacea canaliculata</name>
    <name type="common">Golden apple snail</name>
    <dbReference type="NCBI Taxonomy" id="400727"/>
    <lineage>
        <taxon>Eukaryota</taxon>
        <taxon>Metazoa</taxon>
        <taxon>Spiralia</taxon>
        <taxon>Lophotrochozoa</taxon>
        <taxon>Mollusca</taxon>
        <taxon>Gastropoda</taxon>
        <taxon>Caenogastropoda</taxon>
        <taxon>Architaenioglossa</taxon>
        <taxon>Ampullarioidea</taxon>
        <taxon>Ampullariidae</taxon>
        <taxon>Pomacea</taxon>
    </lineage>
</organism>
<reference evidence="1 2" key="1">
    <citation type="submission" date="2018-04" db="EMBL/GenBank/DDBJ databases">
        <title>The genome of golden apple snail Pomacea canaliculata provides insight into stress tolerance and invasive adaptation.</title>
        <authorList>
            <person name="Liu C."/>
            <person name="Liu B."/>
            <person name="Ren Y."/>
            <person name="Zhang Y."/>
            <person name="Wang H."/>
            <person name="Li S."/>
            <person name="Jiang F."/>
            <person name="Yin L."/>
            <person name="Zhang G."/>
            <person name="Qian W."/>
            <person name="Fan W."/>
        </authorList>
    </citation>
    <scope>NUCLEOTIDE SEQUENCE [LARGE SCALE GENOMIC DNA]</scope>
    <source>
        <strain evidence="1">SZHN2017</strain>
        <tissue evidence="1">Muscle</tissue>
    </source>
</reference>
<keyword evidence="2" id="KW-1185">Reference proteome</keyword>
<protein>
    <submittedName>
        <fullName evidence="1">Uncharacterized protein</fullName>
    </submittedName>
</protein>